<name>A0A645GJC9_9ZZZZ</name>
<evidence type="ECO:0000256" key="1">
    <source>
        <dbReference type="SAM" id="Phobius"/>
    </source>
</evidence>
<evidence type="ECO:0000313" key="2">
    <source>
        <dbReference type="EMBL" id="MPN26346.1"/>
    </source>
</evidence>
<keyword evidence="1" id="KW-0812">Transmembrane</keyword>
<comment type="caution">
    <text evidence="2">The sequence shown here is derived from an EMBL/GenBank/DDBJ whole genome shotgun (WGS) entry which is preliminary data.</text>
</comment>
<proteinExistence type="predicted"/>
<accession>A0A645GJC9</accession>
<sequence length="65" mass="7603">MRREPHRADKAFFLFTNVILQRFHMTAYGMLALLLMQHKNIDILAAYTLDGFFKAFLRRTGVVSV</sequence>
<organism evidence="2">
    <name type="scientific">bioreactor metagenome</name>
    <dbReference type="NCBI Taxonomy" id="1076179"/>
    <lineage>
        <taxon>unclassified sequences</taxon>
        <taxon>metagenomes</taxon>
        <taxon>ecological metagenomes</taxon>
    </lineage>
</organism>
<gene>
    <name evidence="2" type="ORF">SDC9_173770</name>
</gene>
<feature type="transmembrane region" description="Helical" evidence="1">
    <location>
        <begin position="12"/>
        <end position="36"/>
    </location>
</feature>
<reference evidence="2" key="1">
    <citation type="submission" date="2019-08" db="EMBL/GenBank/DDBJ databases">
        <authorList>
            <person name="Kucharzyk K."/>
            <person name="Murdoch R.W."/>
            <person name="Higgins S."/>
            <person name="Loffler F."/>
        </authorList>
    </citation>
    <scope>NUCLEOTIDE SEQUENCE</scope>
</reference>
<keyword evidence="1" id="KW-1133">Transmembrane helix</keyword>
<keyword evidence="1" id="KW-0472">Membrane</keyword>
<dbReference type="EMBL" id="VSSQ01075834">
    <property type="protein sequence ID" value="MPN26346.1"/>
    <property type="molecule type" value="Genomic_DNA"/>
</dbReference>
<dbReference type="AlphaFoldDB" id="A0A645GJC9"/>
<protein>
    <submittedName>
        <fullName evidence="2">Uncharacterized protein</fullName>
    </submittedName>
</protein>